<evidence type="ECO:0000259" key="4">
    <source>
        <dbReference type="Pfam" id="PF22725"/>
    </source>
</evidence>
<evidence type="ECO:0000256" key="1">
    <source>
        <dbReference type="ARBA" id="ARBA00010928"/>
    </source>
</evidence>
<sequence length="336" mass="35287">MPPVVPAPHIPDPAAVPALRWGVVGTGIAGRFVHAIHRHTPQRAVAVTARNPEKTAAFAAEHGVERVLATPSELVSDQGVDVVYIATPHPLHRDLALEAIAAGKHVLIEKPIGMSAQEAREITDAGRAAGVLVMEAMWTRYLPQSDIVRQILASGVIGEVHRVTADFGFNNPYDPSSRLWDPAQGGGALLDAGVYPISFASSVLGEPQTLKVAGLTGPGGVDVRADILATYAGGVSALLSTALDTSLPTQAGISGTEGHIEIGPGFLFPSGVTLTVAQESASWRDERFEAVHEGLSDQATYFAGYVAEGRVESPLHPHSEVVSILATIDEARRQLA</sequence>
<dbReference type="Pfam" id="PF01408">
    <property type="entry name" value="GFO_IDH_MocA"/>
    <property type="match status" value="1"/>
</dbReference>
<proteinExistence type="inferred from homology"/>
<evidence type="ECO:0000259" key="3">
    <source>
        <dbReference type="Pfam" id="PF01408"/>
    </source>
</evidence>
<dbReference type="Proteomes" id="UP001197247">
    <property type="component" value="Unassembled WGS sequence"/>
</dbReference>
<comment type="caution">
    <text evidence="5">The sequence shown here is derived from an EMBL/GenBank/DDBJ whole genome shotgun (WGS) entry which is preliminary data.</text>
</comment>
<dbReference type="Pfam" id="PF22725">
    <property type="entry name" value="GFO_IDH_MocA_C3"/>
    <property type="match status" value="1"/>
</dbReference>
<comment type="similarity">
    <text evidence="1">Belongs to the Gfo/Idh/MocA family.</text>
</comment>
<dbReference type="SUPFAM" id="SSF55347">
    <property type="entry name" value="Glyceraldehyde-3-phosphate dehydrogenase-like, C-terminal domain"/>
    <property type="match status" value="1"/>
</dbReference>
<organism evidence="5 6">
    <name type="scientific">Kineosporia corallincola</name>
    <dbReference type="NCBI Taxonomy" id="2835133"/>
    <lineage>
        <taxon>Bacteria</taxon>
        <taxon>Bacillati</taxon>
        <taxon>Actinomycetota</taxon>
        <taxon>Actinomycetes</taxon>
        <taxon>Kineosporiales</taxon>
        <taxon>Kineosporiaceae</taxon>
        <taxon>Kineosporia</taxon>
    </lineage>
</organism>
<accession>A0ABS5TRM6</accession>
<dbReference type="SUPFAM" id="SSF51735">
    <property type="entry name" value="NAD(P)-binding Rossmann-fold domains"/>
    <property type="match status" value="1"/>
</dbReference>
<dbReference type="InterPro" id="IPR036291">
    <property type="entry name" value="NAD(P)-bd_dom_sf"/>
</dbReference>
<dbReference type="Gene3D" id="3.30.360.10">
    <property type="entry name" value="Dihydrodipicolinate Reductase, domain 2"/>
    <property type="match status" value="1"/>
</dbReference>
<gene>
    <name evidence="5" type="ORF">KIH74_31160</name>
</gene>
<dbReference type="InterPro" id="IPR050984">
    <property type="entry name" value="Gfo/Idh/MocA_domain"/>
</dbReference>
<dbReference type="InterPro" id="IPR000683">
    <property type="entry name" value="Gfo/Idh/MocA-like_OxRdtase_N"/>
</dbReference>
<protein>
    <submittedName>
        <fullName evidence="5">Gfo/Idh/MocA family oxidoreductase</fullName>
    </submittedName>
</protein>
<dbReference type="Gene3D" id="3.40.50.720">
    <property type="entry name" value="NAD(P)-binding Rossmann-like Domain"/>
    <property type="match status" value="1"/>
</dbReference>
<name>A0ABS5TRM6_9ACTN</name>
<reference evidence="5 6" key="1">
    <citation type="submission" date="2021-05" db="EMBL/GenBank/DDBJ databases">
        <title>Kineosporia and Streptomyces sp. nov. two new marine actinobacteria isolated from Coral.</title>
        <authorList>
            <person name="Buangrab K."/>
            <person name="Sutthacheep M."/>
            <person name="Yeemin T."/>
            <person name="Harunari E."/>
            <person name="Igarashi Y."/>
            <person name="Kanchanasin P."/>
            <person name="Tanasupawat S."/>
            <person name="Phongsopitanun W."/>
        </authorList>
    </citation>
    <scope>NUCLEOTIDE SEQUENCE [LARGE SCALE GENOMIC DNA]</scope>
    <source>
        <strain evidence="5 6">J2-2</strain>
    </source>
</reference>
<dbReference type="RefSeq" id="WP_214159988.1">
    <property type="nucleotide sequence ID" value="NZ_JAHBAY010000017.1"/>
</dbReference>
<evidence type="ECO:0000313" key="5">
    <source>
        <dbReference type="EMBL" id="MBT0773447.1"/>
    </source>
</evidence>
<keyword evidence="2" id="KW-0560">Oxidoreductase</keyword>
<evidence type="ECO:0000313" key="6">
    <source>
        <dbReference type="Proteomes" id="UP001197247"/>
    </source>
</evidence>
<evidence type="ECO:0000256" key="2">
    <source>
        <dbReference type="ARBA" id="ARBA00023002"/>
    </source>
</evidence>
<dbReference type="EMBL" id="JAHBAY010000017">
    <property type="protein sequence ID" value="MBT0773447.1"/>
    <property type="molecule type" value="Genomic_DNA"/>
</dbReference>
<keyword evidence="6" id="KW-1185">Reference proteome</keyword>
<feature type="domain" description="Gfo/Idh/MocA-like oxidoreductase N-terminal" evidence="3">
    <location>
        <begin position="19"/>
        <end position="135"/>
    </location>
</feature>
<dbReference type="PANTHER" id="PTHR22604:SF105">
    <property type="entry name" value="TRANS-1,2-DIHYDROBENZENE-1,2-DIOL DEHYDROGENASE"/>
    <property type="match status" value="1"/>
</dbReference>
<dbReference type="PANTHER" id="PTHR22604">
    <property type="entry name" value="OXIDOREDUCTASES"/>
    <property type="match status" value="1"/>
</dbReference>
<feature type="domain" description="GFO/IDH/MocA-like oxidoreductase" evidence="4">
    <location>
        <begin position="148"/>
        <end position="261"/>
    </location>
</feature>
<dbReference type="InterPro" id="IPR055170">
    <property type="entry name" value="GFO_IDH_MocA-like_dom"/>
</dbReference>